<gene>
    <name evidence="5" type="ORF">GCM10020369_38300</name>
</gene>
<keyword evidence="1" id="KW-0732">Signal</keyword>
<evidence type="ECO:0000256" key="3">
    <source>
        <dbReference type="SAM" id="Phobius"/>
    </source>
</evidence>
<dbReference type="Gene3D" id="2.60.40.1240">
    <property type="match status" value="1"/>
</dbReference>
<evidence type="ECO:0000313" key="5">
    <source>
        <dbReference type="EMBL" id="GAA3389179.1"/>
    </source>
</evidence>
<evidence type="ECO:0000313" key="6">
    <source>
        <dbReference type="Proteomes" id="UP001501676"/>
    </source>
</evidence>
<name>A0ABP6SZ81_9ACTN</name>
<protein>
    <recommendedName>
        <fullName evidence="4">DUF4352 domain-containing protein</fullName>
    </recommendedName>
</protein>
<dbReference type="Proteomes" id="UP001501676">
    <property type="component" value="Unassembled WGS sequence"/>
</dbReference>
<evidence type="ECO:0000259" key="4">
    <source>
        <dbReference type="Pfam" id="PF11611"/>
    </source>
</evidence>
<comment type="caution">
    <text evidence="5">The sequence shown here is derived from an EMBL/GenBank/DDBJ whole genome shotgun (WGS) entry which is preliminary data.</text>
</comment>
<keyword evidence="6" id="KW-1185">Reference proteome</keyword>
<evidence type="ECO:0000256" key="1">
    <source>
        <dbReference type="ARBA" id="ARBA00022729"/>
    </source>
</evidence>
<keyword evidence="3" id="KW-1133">Transmembrane helix</keyword>
<keyword evidence="3" id="KW-0812">Transmembrane</keyword>
<feature type="domain" description="DUF4352" evidence="4">
    <location>
        <begin position="152"/>
        <end position="272"/>
    </location>
</feature>
<feature type="transmembrane region" description="Helical" evidence="3">
    <location>
        <begin position="103"/>
        <end position="128"/>
    </location>
</feature>
<feature type="region of interest" description="Disordered" evidence="2">
    <location>
        <begin position="132"/>
        <end position="158"/>
    </location>
</feature>
<feature type="compositionally biased region" description="Pro residues" evidence="2">
    <location>
        <begin position="74"/>
        <end position="88"/>
    </location>
</feature>
<keyword evidence="3" id="KW-0472">Membrane</keyword>
<dbReference type="RefSeq" id="WP_345729511.1">
    <property type="nucleotide sequence ID" value="NZ_BAAAYN010000024.1"/>
</dbReference>
<accession>A0ABP6SZ81</accession>
<feature type="region of interest" description="Disordered" evidence="2">
    <location>
        <begin position="1"/>
        <end position="98"/>
    </location>
</feature>
<sequence>MTWPPDPQQPHNGPPPPYGQPQQPLPQPPSYGGGPQQPYGAPDPYGQPAYGQPAYGQPDYGQPAYGQPGFGQPGPGPGQPGPGQPGPGHPYGQPPKKSSGGKIALFVIGGVVALCLVFGVIGAVWYGMRDSDSDADTVTTAESAQSGSDGALNQPARDGNTEFTVKSAECGATSVGDEYSQKTPKGQFCLVTATVKNLGNEPLSLEAGTNEAYNAEGQEFKADISASIAANEDLTLFLSDVNPGTSTEVTWVWDIPQGQRITKVKLFESFSSNGVEIKVG</sequence>
<dbReference type="EMBL" id="BAAAYN010000024">
    <property type="protein sequence ID" value="GAA3389179.1"/>
    <property type="molecule type" value="Genomic_DNA"/>
</dbReference>
<dbReference type="InterPro" id="IPR029051">
    <property type="entry name" value="DUF4352"/>
</dbReference>
<evidence type="ECO:0000256" key="2">
    <source>
        <dbReference type="SAM" id="MobiDB-lite"/>
    </source>
</evidence>
<proteinExistence type="predicted"/>
<dbReference type="Pfam" id="PF11611">
    <property type="entry name" value="DUF4352"/>
    <property type="match status" value="1"/>
</dbReference>
<reference evidence="6" key="1">
    <citation type="journal article" date="2019" name="Int. J. Syst. Evol. Microbiol.">
        <title>The Global Catalogue of Microorganisms (GCM) 10K type strain sequencing project: providing services to taxonomists for standard genome sequencing and annotation.</title>
        <authorList>
            <consortium name="The Broad Institute Genomics Platform"/>
            <consortium name="The Broad Institute Genome Sequencing Center for Infectious Disease"/>
            <person name="Wu L."/>
            <person name="Ma J."/>
        </authorList>
    </citation>
    <scope>NUCLEOTIDE SEQUENCE [LARGE SCALE GENOMIC DNA]</scope>
    <source>
        <strain evidence="6">JCM 9458</strain>
    </source>
</reference>
<feature type="compositionally biased region" description="Low complexity" evidence="2">
    <location>
        <begin position="36"/>
        <end position="51"/>
    </location>
</feature>
<feature type="compositionally biased region" description="Pro residues" evidence="2">
    <location>
        <begin position="1"/>
        <end position="29"/>
    </location>
</feature>
<dbReference type="InterPro" id="IPR029050">
    <property type="entry name" value="Immunoprotect_excell_Ig-like"/>
</dbReference>
<organism evidence="5 6">
    <name type="scientific">Cryptosporangium minutisporangium</name>
    <dbReference type="NCBI Taxonomy" id="113569"/>
    <lineage>
        <taxon>Bacteria</taxon>
        <taxon>Bacillati</taxon>
        <taxon>Actinomycetota</taxon>
        <taxon>Actinomycetes</taxon>
        <taxon>Cryptosporangiales</taxon>
        <taxon>Cryptosporangiaceae</taxon>
        <taxon>Cryptosporangium</taxon>
    </lineage>
</organism>